<evidence type="ECO:0000313" key="2">
    <source>
        <dbReference type="EMBL" id="RQX02618.1"/>
    </source>
</evidence>
<dbReference type="Proteomes" id="UP000282312">
    <property type="component" value="Unassembled WGS sequence"/>
</dbReference>
<protein>
    <submittedName>
        <fullName evidence="2">Uncharacterized protein</fullName>
    </submittedName>
</protein>
<accession>A0A3N9WP69</accession>
<evidence type="ECO:0000256" key="1">
    <source>
        <dbReference type="SAM" id="MobiDB-lite"/>
    </source>
</evidence>
<sequence length="67" mass="7392">MMTFGALISAVLLGFITGLLSFKVKQRWCPECGASTLREVPADVRRPRNSTPSAAGAFARQHDDRER</sequence>
<dbReference type="AlphaFoldDB" id="A0A3N9WP69"/>
<dbReference type="EMBL" id="QGSZ01000203">
    <property type="protein sequence ID" value="RQX02618.1"/>
    <property type="molecule type" value="Genomic_DNA"/>
</dbReference>
<reference evidence="2 3" key="1">
    <citation type="submission" date="2018-05" db="EMBL/GenBank/DDBJ databases">
        <title>Micromonospora from Atacama Desert.</title>
        <authorList>
            <person name="Carro L."/>
            <person name="Goodfellow M."/>
            <person name="Klenk H.-P."/>
        </authorList>
    </citation>
    <scope>NUCLEOTIDE SEQUENCE [LARGE SCALE GENOMIC DNA]</scope>
    <source>
        <strain evidence="2 3">LB39</strain>
    </source>
</reference>
<comment type="caution">
    <text evidence="2">The sequence shown here is derived from an EMBL/GenBank/DDBJ whole genome shotgun (WGS) entry which is preliminary data.</text>
</comment>
<keyword evidence="3" id="KW-1185">Reference proteome</keyword>
<organism evidence="2 3">
    <name type="scientific">Micromonospora inaquosa</name>
    <dbReference type="NCBI Taxonomy" id="2203716"/>
    <lineage>
        <taxon>Bacteria</taxon>
        <taxon>Bacillati</taxon>
        <taxon>Actinomycetota</taxon>
        <taxon>Actinomycetes</taxon>
        <taxon>Micromonosporales</taxon>
        <taxon>Micromonosporaceae</taxon>
        <taxon>Micromonospora</taxon>
    </lineage>
</organism>
<gene>
    <name evidence="2" type="ORF">DLJ59_14655</name>
</gene>
<proteinExistence type="predicted"/>
<name>A0A3N9WP69_9ACTN</name>
<feature type="region of interest" description="Disordered" evidence="1">
    <location>
        <begin position="40"/>
        <end position="67"/>
    </location>
</feature>
<evidence type="ECO:0000313" key="3">
    <source>
        <dbReference type="Proteomes" id="UP000282312"/>
    </source>
</evidence>